<dbReference type="EMBL" id="CCYD01002864">
    <property type="protein sequence ID" value="CEG47843.1"/>
    <property type="molecule type" value="Genomic_DNA"/>
</dbReference>
<dbReference type="PANTHER" id="PTHR37067:SF3">
    <property type="entry name" value="PX DOMAIN-CONTAINING PROTEIN"/>
    <property type="match status" value="1"/>
</dbReference>
<dbReference type="STRING" id="4781.A0A0N7L7R9"/>
<name>A0A0N7L7R9_PLAHL</name>
<keyword evidence="2" id="KW-1185">Reference proteome</keyword>
<accession>A0A0N7L7R9</accession>
<evidence type="ECO:0000313" key="2">
    <source>
        <dbReference type="Proteomes" id="UP000054928"/>
    </source>
</evidence>
<dbReference type="OMA" id="NWIAAHR"/>
<dbReference type="Proteomes" id="UP000054928">
    <property type="component" value="Unassembled WGS sequence"/>
</dbReference>
<dbReference type="OrthoDB" id="64406at2759"/>
<proteinExistence type="predicted"/>
<reference evidence="2" key="1">
    <citation type="submission" date="2014-09" db="EMBL/GenBank/DDBJ databases">
        <authorList>
            <person name="Sharma Rahul"/>
            <person name="Thines Marco"/>
        </authorList>
    </citation>
    <scope>NUCLEOTIDE SEQUENCE [LARGE SCALE GENOMIC DNA]</scope>
</reference>
<sequence length="831" mass="93743">MSSQVAVGKKRCLEIVDPDSDSSQKPQNRKRFLRFLKSHERKFGLTPVARDKITGQVTLVVCRFCQFFGREERPEKQRRSKKSVKYFRYSFRTDQYQQHHELSHCETWRRYQACSDDEKETFFSSCSGVSEDFHGIGLLDDQIEVGSNEEWISKPSSNDMQRRFDILPAIVELVAVLATGHAEPSTTHEFETQSSEIVYNVLLWCPPRDTFQSCNLVGTEGGLMYRVVVHSRSQIDCLVKLAAAGLSCRQISSMMRSFRFHAPVFFRDVISLECVSCTEVCLDYSEDQTAAYVRLIIAASFNAISKLLHGCWAFSLVLRACMDHAPIRSYLEFRVKIYTGGALYNIHLVTIPSFENACESMMFETLEQVLNVILPNWKQRLIGIATDGDAQLPARVLAIAARLQQEASASVVFSTSSACHQLDCIVFNFYSSLQGGCFLMVLKELSAYIRRQPELLEKISPPPPSWSASRSSLTSKSKWIALGNEVEWIATHRALLTQHLEAKNPPSAPDCSWWLFFAVVNWVATRANKTFERLLRNRTTLAEQSRDIAAFSNECATAFHALGPLHDPLLSPMNHNMFKSRNEVFALSTRNIVAFIRENDEHSIRILNTADAPIVDLAAENLALCGVNMIESLLELSRAVKNEQSQKLTECGPRTLTVTDLMPPTLPHEFAQLSERDLTSLLETFGSTTRTFFREKGITRLKEEFQNLRQEAKSETALQAALARCNADTPFKEAWASTASRFKHLECFAGGFASVFPCDSIATHGSTNALALCRNEVENTHNLLTDFAVEGSLHAQQFQSLMALSDKINEFAHENVNCRVIPSHNRPNDFE</sequence>
<dbReference type="PANTHER" id="PTHR37067">
    <property type="entry name" value="PX DOMAIN-CONTAINING PROTEIN"/>
    <property type="match status" value="1"/>
</dbReference>
<dbReference type="AlphaFoldDB" id="A0A0N7L7R9"/>
<protein>
    <submittedName>
        <fullName evidence="1">Uncharacterized protein</fullName>
    </submittedName>
</protein>
<evidence type="ECO:0000313" key="1">
    <source>
        <dbReference type="EMBL" id="CEG47843.1"/>
    </source>
</evidence>
<dbReference type="RefSeq" id="XP_024584212.1">
    <property type="nucleotide sequence ID" value="XM_024718854.1"/>
</dbReference>
<organism evidence="1 2">
    <name type="scientific">Plasmopara halstedii</name>
    <name type="common">Downy mildew of sunflower</name>
    <dbReference type="NCBI Taxonomy" id="4781"/>
    <lineage>
        <taxon>Eukaryota</taxon>
        <taxon>Sar</taxon>
        <taxon>Stramenopiles</taxon>
        <taxon>Oomycota</taxon>
        <taxon>Peronosporomycetes</taxon>
        <taxon>Peronosporales</taxon>
        <taxon>Peronosporaceae</taxon>
        <taxon>Plasmopara</taxon>
    </lineage>
</organism>
<dbReference type="GeneID" id="36400229"/>